<organism evidence="6 7">
    <name type="scientific">Porites evermanni</name>
    <dbReference type="NCBI Taxonomy" id="104178"/>
    <lineage>
        <taxon>Eukaryota</taxon>
        <taxon>Metazoa</taxon>
        <taxon>Cnidaria</taxon>
        <taxon>Anthozoa</taxon>
        <taxon>Hexacorallia</taxon>
        <taxon>Scleractinia</taxon>
        <taxon>Fungiina</taxon>
        <taxon>Poritidae</taxon>
        <taxon>Porites</taxon>
    </lineage>
</organism>
<accession>A0ABN8RRU9</accession>
<evidence type="ECO:0000256" key="2">
    <source>
        <dbReference type="ARBA" id="ARBA00022771"/>
    </source>
</evidence>
<evidence type="ECO:0000313" key="6">
    <source>
        <dbReference type="EMBL" id="CAH3182190.1"/>
    </source>
</evidence>
<evidence type="ECO:0000256" key="3">
    <source>
        <dbReference type="ARBA" id="ARBA00022833"/>
    </source>
</evidence>
<keyword evidence="3" id="KW-0862">Zinc</keyword>
<dbReference type="InterPro" id="IPR013083">
    <property type="entry name" value="Znf_RING/FYVE/PHD"/>
</dbReference>
<evidence type="ECO:0000313" key="7">
    <source>
        <dbReference type="Proteomes" id="UP001159427"/>
    </source>
</evidence>
<evidence type="ECO:0000259" key="5">
    <source>
        <dbReference type="PROSITE" id="PS50089"/>
    </source>
</evidence>
<name>A0ABN8RRU9_9CNID</name>
<evidence type="ECO:0000256" key="4">
    <source>
        <dbReference type="PROSITE-ProRule" id="PRU00175"/>
    </source>
</evidence>
<dbReference type="EMBL" id="CALNXI010002049">
    <property type="protein sequence ID" value="CAH3182190.1"/>
    <property type="molecule type" value="Genomic_DNA"/>
</dbReference>
<sequence>MSFGYDEDFVSLIDEDLQCSICYLALREPVLTRCGHRFCRQCLDRHMARTPVSTLRIFIDRQKSQQQVVNCPIDRERLAHRKDIFPDKATGRKILSLL</sequence>
<comment type="caution">
    <text evidence="6">The sequence shown here is derived from an EMBL/GenBank/DDBJ whole genome shotgun (WGS) entry which is preliminary data.</text>
</comment>
<dbReference type="PANTHER" id="PTHR23327">
    <property type="entry name" value="RING FINGER PROTEIN 127"/>
    <property type="match status" value="1"/>
</dbReference>
<feature type="domain" description="RING-type" evidence="5">
    <location>
        <begin position="19"/>
        <end position="75"/>
    </location>
</feature>
<dbReference type="InterPro" id="IPR001841">
    <property type="entry name" value="Znf_RING"/>
</dbReference>
<proteinExistence type="predicted"/>
<dbReference type="Gene3D" id="3.30.40.10">
    <property type="entry name" value="Zinc/RING finger domain, C3HC4 (zinc finger)"/>
    <property type="match status" value="1"/>
</dbReference>
<reference evidence="6 7" key="1">
    <citation type="submission" date="2022-05" db="EMBL/GenBank/DDBJ databases">
        <authorList>
            <consortium name="Genoscope - CEA"/>
            <person name="William W."/>
        </authorList>
    </citation>
    <scope>NUCLEOTIDE SEQUENCE [LARGE SCALE GENOMIC DNA]</scope>
</reference>
<dbReference type="Pfam" id="PF13923">
    <property type="entry name" value="zf-C3HC4_2"/>
    <property type="match status" value="1"/>
</dbReference>
<keyword evidence="1" id="KW-0479">Metal-binding</keyword>
<dbReference type="InterPro" id="IPR017907">
    <property type="entry name" value="Znf_RING_CS"/>
</dbReference>
<dbReference type="SUPFAM" id="SSF57850">
    <property type="entry name" value="RING/U-box"/>
    <property type="match status" value="1"/>
</dbReference>
<protein>
    <recommendedName>
        <fullName evidence="5">RING-type domain-containing protein</fullName>
    </recommendedName>
</protein>
<dbReference type="PROSITE" id="PS50089">
    <property type="entry name" value="ZF_RING_2"/>
    <property type="match status" value="1"/>
</dbReference>
<dbReference type="SMART" id="SM00184">
    <property type="entry name" value="RING"/>
    <property type="match status" value="1"/>
</dbReference>
<gene>
    <name evidence="6" type="ORF">PEVE_00014050</name>
</gene>
<dbReference type="Proteomes" id="UP001159427">
    <property type="component" value="Unassembled WGS sequence"/>
</dbReference>
<keyword evidence="7" id="KW-1185">Reference proteome</keyword>
<keyword evidence="2 4" id="KW-0863">Zinc-finger</keyword>
<dbReference type="PROSITE" id="PS00518">
    <property type="entry name" value="ZF_RING_1"/>
    <property type="match status" value="1"/>
</dbReference>
<evidence type="ECO:0000256" key="1">
    <source>
        <dbReference type="ARBA" id="ARBA00022723"/>
    </source>
</evidence>